<evidence type="ECO:0000259" key="1">
    <source>
        <dbReference type="Pfam" id="PF04230"/>
    </source>
</evidence>
<dbReference type="EMBL" id="VSSQ01021862">
    <property type="protein sequence ID" value="MPM67735.1"/>
    <property type="molecule type" value="Genomic_DNA"/>
</dbReference>
<name>A0A645BR04_9ZZZZ</name>
<gene>
    <name evidence="2" type="ORF">SDC9_114659</name>
</gene>
<sequence length="205" mass="23202">MITCAEPAPISRFSFDRQIGRIAKIKAHREFFGKVLNVVLESYDFSILFLPHTIGPTKDLDDRIIAKDIISHSNHKNSINGRCYVLEEDLNACQLKGIISMGSIMIAERVHSVIGAIGVHTPFLCFASNKDNRVSGMIKEMANLGDNIFYLNTPNIESCIDSFDKIYKNRIFEQQKLIKISNSFQKELDIIGNRIKLQILNSINN</sequence>
<comment type="caution">
    <text evidence="2">The sequence shown here is derived from an EMBL/GenBank/DDBJ whole genome shotgun (WGS) entry which is preliminary data.</text>
</comment>
<protein>
    <recommendedName>
        <fullName evidence="1">Polysaccharide pyruvyl transferase domain-containing protein</fullName>
    </recommendedName>
</protein>
<evidence type="ECO:0000313" key="2">
    <source>
        <dbReference type="EMBL" id="MPM67735.1"/>
    </source>
</evidence>
<dbReference type="Pfam" id="PF04230">
    <property type="entry name" value="PS_pyruv_trans"/>
    <property type="match status" value="1"/>
</dbReference>
<proteinExistence type="predicted"/>
<organism evidence="2">
    <name type="scientific">bioreactor metagenome</name>
    <dbReference type="NCBI Taxonomy" id="1076179"/>
    <lineage>
        <taxon>unclassified sequences</taxon>
        <taxon>metagenomes</taxon>
        <taxon>ecological metagenomes</taxon>
    </lineage>
</organism>
<feature type="domain" description="Polysaccharide pyruvyl transferase" evidence="1">
    <location>
        <begin position="31"/>
        <end position="128"/>
    </location>
</feature>
<accession>A0A645BR04</accession>
<reference evidence="2" key="1">
    <citation type="submission" date="2019-08" db="EMBL/GenBank/DDBJ databases">
        <authorList>
            <person name="Kucharzyk K."/>
            <person name="Murdoch R.W."/>
            <person name="Higgins S."/>
            <person name="Loffler F."/>
        </authorList>
    </citation>
    <scope>NUCLEOTIDE SEQUENCE</scope>
</reference>
<dbReference type="AlphaFoldDB" id="A0A645BR04"/>
<dbReference type="InterPro" id="IPR007345">
    <property type="entry name" value="Polysacch_pyruvyl_Trfase"/>
</dbReference>